<name>A0A2D6YMA7_9DELT</name>
<dbReference type="AlphaFoldDB" id="A0A2D6YMA7"/>
<dbReference type="Pfam" id="PF01979">
    <property type="entry name" value="Amidohydro_1"/>
    <property type="match status" value="1"/>
</dbReference>
<proteinExistence type="predicted"/>
<protein>
    <recommendedName>
        <fullName evidence="1">Amidohydrolase-related domain-containing protein</fullName>
    </recommendedName>
</protein>
<reference evidence="3" key="1">
    <citation type="submission" date="2017-09" db="EMBL/GenBank/DDBJ databases">
        <title>The Reconstruction of 2,631 Draft Metagenome-Assembled Genomes from the Global Oceans.</title>
        <authorList>
            <person name="Tully B.J."/>
            <person name="Graham E.D."/>
            <person name="Heidelberg J.F."/>
        </authorList>
    </citation>
    <scope>NUCLEOTIDE SEQUENCE [LARGE SCALE GENOMIC DNA]</scope>
</reference>
<dbReference type="GO" id="GO:0016810">
    <property type="term" value="F:hydrolase activity, acting on carbon-nitrogen (but not peptide) bonds"/>
    <property type="evidence" value="ECO:0007669"/>
    <property type="project" value="InterPro"/>
</dbReference>
<dbReference type="InterPro" id="IPR006680">
    <property type="entry name" value="Amidohydro-rel"/>
</dbReference>
<accession>A0A2D6YMA7</accession>
<sequence length="188" mass="20216">MNLTILENCTLVDANSHEPRPDTSILIEGNRISEVSDQPTQMGDAQRIDLKGKTLMPGLIDAHCHVILSDLNIRNVDSIPQTLVSAKAGKLMGEMLDRGFTSVRDAAGANWGIQAAQEQGLIRGPRIWIAGRALSQTGGHGDFRRRTQSHPEPCGCSSGAALTSRLADGISAVRQAAREELRQGANQK</sequence>
<feature type="domain" description="Amidohydrolase-related" evidence="1">
    <location>
        <begin position="54"/>
        <end position="185"/>
    </location>
</feature>
<evidence type="ECO:0000313" key="2">
    <source>
        <dbReference type="EMBL" id="MAH64338.1"/>
    </source>
</evidence>
<comment type="caution">
    <text evidence="2">The sequence shown here is derived from an EMBL/GenBank/DDBJ whole genome shotgun (WGS) entry which is preliminary data.</text>
</comment>
<gene>
    <name evidence="2" type="ORF">CMN54_13015</name>
</gene>
<dbReference type="PANTHER" id="PTHR43135:SF3">
    <property type="entry name" value="ALPHA-D-RIBOSE 1-METHYLPHOSPHONATE 5-TRIPHOSPHATE DIPHOSPHATASE"/>
    <property type="match status" value="1"/>
</dbReference>
<dbReference type="Proteomes" id="UP000226525">
    <property type="component" value="Unassembled WGS sequence"/>
</dbReference>
<dbReference type="EMBL" id="NZEX01000155">
    <property type="protein sequence ID" value="MAH64338.1"/>
    <property type="molecule type" value="Genomic_DNA"/>
</dbReference>
<dbReference type="Gene3D" id="2.30.40.10">
    <property type="entry name" value="Urease, subunit C, domain 1"/>
    <property type="match status" value="1"/>
</dbReference>
<dbReference type="InterPro" id="IPR011059">
    <property type="entry name" value="Metal-dep_hydrolase_composite"/>
</dbReference>
<evidence type="ECO:0000259" key="1">
    <source>
        <dbReference type="Pfam" id="PF01979"/>
    </source>
</evidence>
<dbReference type="SUPFAM" id="SSF51338">
    <property type="entry name" value="Composite domain of metallo-dependent hydrolases"/>
    <property type="match status" value="1"/>
</dbReference>
<dbReference type="InterPro" id="IPR032466">
    <property type="entry name" value="Metal_Hydrolase"/>
</dbReference>
<organism evidence="2 3">
    <name type="scientific">SAR324 cluster bacterium</name>
    <dbReference type="NCBI Taxonomy" id="2024889"/>
    <lineage>
        <taxon>Bacteria</taxon>
        <taxon>Deltaproteobacteria</taxon>
        <taxon>SAR324 cluster</taxon>
    </lineage>
</organism>
<evidence type="ECO:0000313" key="3">
    <source>
        <dbReference type="Proteomes" id="UP000226525"/>
    </source>
</evidence>
<dbReference type="PANTHER" id="PTHR43135">
    <property type="entry name" value="ALPHA-D-RIBOSE 1-METHYLPHOSPHONATE 5-TRIPHOSPHATE DIPHOSPHATASE"/>
    <property type="match status" value="1"/>
</dbReference>
<dbReference type="Gene3D" id="3.20.20.140">
    <property type="entry name" value="Metal-dependent hydrolases"/>
    <property type="match status" value="1"/>
</dbReference>
<dbReference type="InterPro" id="IPR051781">
    <property type="entry name" value="Metallo-dep_Hydrolase"/>
</dbReference>
<dbReference type="SUPFAM" id="SSF51556">
    <property type="entry name" value="Metallo-dependent hydrolases"/>
    <property type="match status" value="1"/>
</dbReference>